<organism evidence="1 2">
    <name type="scientific">Acanthoscelides obtectus</name>
    <name type="common">Bean weevil</name>
    <name type="synonym">Bruchus obtectus</name>
    <dbReference type="NCBI Taxonomy" id="200917"/>
    <lineage>
        <taxon>Eukaryota</taxon>
        <taxon>Metazoa</taxon>
        <taxon>Ecdysozoa</taxon>
        <taxon>Arthropoda</taxon>
        <taxon>Hexapoda</taxon>
        <taxon>Insecta</taxon>
        <taxon>Pterygota</taxon>
        <taxon>Neoptera</taxon>
        <taxon>Endopterygota</taxon>
        <taxon>Coleoptera</taxon>
        <taxon>Polyphaga</taxon>
        <taxon>Cucujiformia</taxon>
        <taxon>Chrysomeloidea</taxon>
        <taxon>Chrysomelidae</taxon>
        <taxon>Bruchinae</taxon>
        <taxon>Bruchini</taxon>
        <taxon>Acanthoscelides</taxon>
    </lineage>
</organism>
<protein>
    <submittedName>
        <fullName evidence="1">Uncharacterized protein</fullName>
    </submittedName>
</protein>
<accession>A0A9P0L4N1</accession>
<sequence length="109" mass="12494">MIRTHGCRLLNVFFIFRKTSSTSYNSFVFIEPGVEIVHHFQSIIKNATTNGRSEFDDNVPDPNIITDSIMGAIFRTTSIRDVRANTLEMSRNERSNEQNVQLRIVTISD</sequence>
<comment type="caution">
    <text evidence="1">The sequence shown here is derived from an EMBL/GenBank/DDBJ whole genome shotgun (WGS) entry which is preliminary data.</text>
</comment>
<evidence type="ECO:0000313" key="1">
    <source>
        <dbReference type="EMBL" id="CAH1988367.1"/>
    </source>
</evidence>
<dbReference type="Proteomes" id="UP001152888">
    <property type="component" value="Unassembled WGS sequence"/>
</dbReference>
<name>A0A9P0L4N1_ACAOB</name>
<gene>
    <name evidence="1" type="ORF">ACAOBT_LOCUS18438</name>
</gene>
<reference evidence="1" key="1">
    <citation type="submission" date="2022-03" db="EMBL/GenBank/DDBJ databases">
        <authorList>
            <person name="Sayadi A."/>
        </authorList>
    </citation>
    <scope>NUCLEOTIDE SEQUENCE</scope>
</reference>
<dbReference type="AlphaFoldDB" id="A0A9P0L4N1"/>
<dbReference type="EMBL" id="CAKOFQ010007043">
    <property type="protein sequence ID" value="CAH1988367.1"/>
    <property type="molecule type" value="Genomic_DNA"/>
</dbReference>
<keyword evidence="2" id="KW-1185">Reference proteome</keyword>
<proteinExistence type="predicted"/>
<evidence type="ECO:0000313" key="2">
    <source>
        <dbReference type="Proteomes" id="UP001152888"/>
    </source>
</evidence>